<dbReference type="InterPro" id="IPR036259">
    <property type="entry name" value="MFS_trans_sf"/>
</dbReference>
<comment type="subcellular location">
    <subcellularLocation>
        <location evidence="1">Cell membrane</location>
        <topology evidence="1">Multi-pass membrane protein</topology>
    </subcellularLocation>
</comment>
<gene>
    <name evidence="9" type="ORF">CGZ90_04370</name>
</gene>
<evidence type="ECO:0000256" key="1">
    <source>
        <dbReference type="ARBA" id="ARBA00004651"/>
    </source>
</evidence>
<dbReference type="OrthoDB" id="9807274at2"/>
<keyword evidence="5 7" id="KW-1133">Transmembrane helix</keyword>
<evidence type="ECO:0000313" key="10">
    <source>
        <dbReference type="Proteomes" id="UP000215059"/>
    </source>
</evidence>
<evidence type="ECO:0000256" key="5">
    <source>
        <dbReference type="ARBA" id="ARBA00022989"/>
    </source>
</evidence>
<keyword evidence="3" id="KW-1003">Cell membrane</keyword>
<evidence type="ECO:0000313" key="9">
    <source>
        <dbReference type="EMBL" id="OYD59139.1"/>
    </source>
</evidence>
<dbReference type="PRINTS" id="PR01036">
    <property type="entry name" value="TCRTETB"/>
</dbReference>
<dbReference type="GO" id="GO:0005886">
    <property type="term" value="C:plasma membrane"/>
    <property type="evidence" value="ECO:0007669"/>
    <property type="project" value="UniProtKB-SubCell"/>
</dbReference>
<dbReference type="InterPro" id="IPR020846">
    <property type="entry name" value="MFS_dom"/>
</dbReference>
<feature type="transmembrane region" description="Helical" evidence="7">
    <location>
        <begin position="139"/>
        <end position="158"/>
    </location>
</feature>
<feature type="transmembrane region" description="Helical" evidence="7">
    <location>
        <begin position="399"/>
        <end position="418"/>
    </location>
</feature>
<feature type="transmembrane region" description="Helical" evidence="7">
    <location>
        <begin position="109"/>
        <end position="127"/>
    </location>
</feature>
<dbReference type="GO" id="GO:0022857">
    <property type="term" value="F:transmembrane transporter activity"/>
    <property type="evidence" value="ECO:0007669"/>
    <property type="project" value="InterPro"/>
</dbReference>
<dbReference type="Gene3D" id="1.20.1250.20">
    <property type="entry name" value="MFS general substrate transporter like domains"/>
    <property type="match status" value="1"/>
</dbReference>
<evidence type="ECO:0000256" key="3">
    <source>
        <dbReference type="ARBA" id="ARBA00022475"/>
    </source>
</evidence>
<proteinExistence type="predicted"/>
<name>A0A235FD50_9BACL</name>
<dbReference type="PROSITE" id="PS50850">
    <property type="entry name" value="MFS"/>
    <property type="match status" value="1"/>
</dbReference>
<evidence type="ECO:0000256" key="2">
    <source>
        <dbReference type="ARBA" id="ARBA00022448"/>
    </source>
</evidence>
<keyword evidence="4 7" id="KW-0812">Transmembrane</keyword>
<dbReference type="FunFam" id="1.20.1720.10:FF:000004">
    <property type="entry name" value="EmrB/QacA family drug resistance transporter"/>
    <property type="match status" value="1"/>
</dbReference>
<organism evidence="9 10">
    <name type="scientific">Fictibacillus aquaticus</name>
    <dbReference type="NCBI Taxonomy" id="2021314"/>
    <lineage>
        <taxon>Bacteria</taxon>
        <taxon>Bacillati</taxon>
        <taxon>Bacillota</taxon>
        <taxon>Bacilli</taxon>
        <taxon>Bacillales</taxon>
        <taxon>Fictibacillaceae</taxon>
        <taxon>Fictibacillus</taxon>
    </lineage>
</organism>
<feature type="domain" description="Major facilitator superfamily (MFS) profile" evidence="8">
    <location>
        <begin position="12"/>
        <end position="516"/>
    </location>
</feature>
<dbReference type="InterPro" id="IPR004638">
    <property type="entry name" value="EmrB-like"/>
</dbReference>
<protein>
    <submittedName>
        <fullName evidence="9">MFS transporter</fullName>
    </submittedName>
</protein>
<dbReference type="Proteomes" id="UP000215059">
    <property type="component" value="Unassembled WGS sequence"/>
</dbReference>
<feature type="transmembrane region" description="Helical" evidence="7">
    <location>
        <begin position="302"/>
        <end position="320"/>
    </location>
</feature>
<keyword evidence="6 7" id="KW-0472">Membrane</keyword>
<feature type="transmembrane region" description="Helical" evidence="7">
    <location>
        <begin position="332"/>
        <end position="349"/>
    </location>
</feature>
<dbReference type="Gene3D" id="1.20.1720.10">
    <property type="entry name" value="Multidrug resistance protein D"/>
    <property type="match status" value="1"/>
</dbReference>
<feature type="transmembrane region" description="Helical" evidence="7">
    <location>
        <begin position="12"/>
        <end position="34"/>
    </location>
</feature>
<reference evidence="9 10" key="1">
    <citation type="submission" date="2017-07" db="EMBL/GenBank/DDBJ databases">
        <title>Fictibacillus sp. nov. GDSW-R2A3 Genome sequencing and assembly.</title>
        <authorList>
            <person name="Mayilraj S."/>
        </authorList>
    </citation>
    <scope>NUCLEOTIDE SEQUENCE [LARGE SCALE GENOMIC DNA]</scope>
    <source>
        <strain evidence="9 10">GDSW-R2A3</strain>
    </source>
</reference>
<dbReference type="SUPFAM" id="SSF103473">
    <property type="entry name" value="MFS general substrate transporter"/>
    <property type="match status" value="1"/>
</dbReference>
<feature type="transmembrane region" description="Helical" evidence="7">
    <location>
        <begin position="267"/>
        <end position="290"/>
    </location>
</feature>
<feature type="transmembrane region" description="Helical" evidence="7">
    <location>
        <begin position="77"/>
        <end position="103"/>
    </location>
</feature>
<feature type="transmembrane region" description="Helical" evidence="7">
    <location>
        <begin position="488"/>
        <end position="512"/>
    </location>
</feature>
<feature type="transmembrane region" description="Helical" evidence="7">
    <location>
        <begin position="361"/>
        <end position="379"/>
    </location>
</feature>
<feature type="transmembrane region" description="Helical" evidence="7">
    <location>
        <begin position="46"/>
        <end position="65"/>
    </location>
</feature>
<dbReference type="CDD" id="cd17502">
    <property type="entry name" value="MFS_Azr1_MDR_like"/>
    <property type="match status" value="1"/>
</dbReference>
<dbReference type="AlphaFoldDB" id="A0A235FD50"/>
<feature type="transmembrane region" description="Helical" evidence="7">
    <location>
        <begin position="198"/>
        <end position="218"/>
    </location>
</feature>
<dbReference type="Pfam" id="PF07690">
    <property type="entry name" value="MFS_1"/>
    <property type="match status" value="1"/>
</dbReference>
<dbReference type="NCBIfam" id="TIGR00711">
    <property type="entry name" value="efflux_EmrB"/>
    <property type="match status" value="1"/>
</dbReference>
<evidence type="ECO:0000256" key="6">
    <source>
        <dbReference type="ARBA" id="ARBA00023136"/>
    </source>
</evidence>
<dbReference type="InterPro" id="IPR011701">
    <property type="entry name" value="MFS"/>
</dbReference>
<dbReference type="PANTHER" id="PTHR23501">
    <property type="entry name" value="MAJOR FACILITATOR SUPERFAMILY"/>
    <property type="match status" value="1"/>
</dbReference>
<dbReference type="RefSeq" id="WP_094251099.1">
    <property type="nucleotide sequence ID" value="NZ_JBHLXL010000001.1"/>
</dbReference>
<keyword evidence="10" id="KW-1185">Reference proteome</keyword>
<dbReference type="PANTHER" id="PTHR23501:SF197">
    <property type="entry name" value="COMD"/>
    <property type="match status" value="1"/>
</dbReference>
<dbReference type="EMBL" id="NOII01000001">
    <property type="protein sequence ID" value="OYD59139.1"/>
    <property type="molecule type" value="Genomic_DNA"/>
</dbReference>
<feature type="transmembrane region" description="Helical" evidence="7">
    <location>
        <begin position="164"/>
        <end position="186"/>
    </location>
</feature>
<evidence type="ECO:0000256" key="4">
    <source>
        <dbReference type="ARBA" id="ARBA00022692"/>
    </source>
</evidence>
<accession>A0A235FD50</accession>
<keyword evidence="2" id="KW-0813">Transport</keyword>
<evidence type="ECO:0000256" key="7">
    <source>
        <dbReference type="SAM" id="Phobius"/>
    </source>
</evidence>
<comment type="caution">
    <text evidence="9">The sequence shown here is derived from an EMBL/GenBank/DDBJ whole genome shotgun (WGS) entry which is preliminary data.</text>
</comment>
<feature type="transmembrane region" description="Helical" evidence="7">
    <location>
        <begin position="224"/>
        <end position="246"/>
    </location>
</feature>
<evidence type="ECO:0000259" key="8">
    <source>
        <dbReference type="PROSITE" id="PS50850"/>
    </source>
</evidence>
<sequence>MEHIDKRKKIVIMFSIMAALLFAALNQTIVGTALPTIISELGGIEYFSWVFTIFMLASSITAVLVGRLSDTYGRKPFILIGIGIFSIGSFLCGISDTIIQLILYRAIQGFGGGMIMSTSFTAVGDLFSPRERGKWQGLLSSVFGLASVFGPTLGGYIVDHYDWHWVFWIFLPFGIVAFLMILILFPTVEKQSKEPVDYLGSLFITLTIVPLLLSFTWAGKQYDWVSPQIIGLFAVSLIALAVFISIEKKAKSPVLPLEMFKTKVFTVSNIIGFFLGAGMFGSIMYMPMFIQGVMGTSATKSGFVMMPMTLSMVAGSAISGQLITKTGKYKKLALFGLLVMITGMISMFFMDTGTTNTTAVLNMILVGAGLGISFPIFTLTVQNAVAHRLLGTATSSVQLFRQLGGTIGVAIMGSIMNARMKDYFAEESAKLSVNTETAPLMQKLAGTLSDPQVLLNHEALKAIQGKIPPSMMEMFNSMLHLLRESLSYALSGVFLTGACVIGFAWILTLFFLDEIPLRKTNKTESEETTGELSAAAKE</sequence>